<dbReference type="EMBL" id="NCSJ02000023">
    <property type="protein sequence ID" value="RFU34297.1"/>
    <property type="molecule type" value="Genomic_DNA"/>
</dbReference>
<dbReference type="InterPro" id="IPR006076">
    <property type="entry name" value="FAD-dep_OxRdtase"/>
</dbReference>
<dbReference type="PANTHER" id="PTHR13847">
    <property type="entry name" value="SARCOSINE DEHYDROGENASE-RELATED"/>
    <property type="match status" value="1"/>
</dbReference>
<gene>
    <name evidence="3" type="ORF">B7463_g2059</name>
</gene>
<accession>A0A3E2HLN2</accession>
<protein>
    <recommendedName>
        <fullName evidence="2">FAD dependent oxidoreductase domain-containing protein</fullName>
    </recommendedName>
</protein>
<evidence type="ECO:0000313" key="3">
    <source>
        <dbReference type="EMBL" id="RFU34297.1"/>
    </source>
</evidence>
<keyword evidence="1" id="KW-0812">Transmembrane</keyword>
<feature type="non-terminal residue" evidence="3">
    <location>
        <position position="479"/>
    </location>
</feature>
<dbReference type="AlphaFoldDB" id="A0A3E2HLN2"/>
<proteinExistence type="predicted"/>
<sequence length="479" mass="51135">MSTPQPAQENIVIVAYVGIVYVGGGIIGCTAAYYLTRHPQYDASRHSITVLEAARIANGASSKAGGLVASWASPDNMAGLSFDLHSDLADEHNGSELWGYRRVRCGQLTAQGQVPEPTRRPDPAAVAAAVADGEVDGHVEGTGAKGDDHWNQTEPNANIQLGKWWIREQMDTSVLPDDLDWFKPDSAQAYEEFADTSSTAQVQPLQFTTAMMGLAEQAGARIVLGTVEHVDCGARDGSTIGEVSMPLGSCHDWNQSKVVSITYTDRASSEKRTIPASTVILAAGPWTPMLMPRLRMAPLRAHSISIKVERPISAYCLFTEITFRQPSPGGTRQASLKKSSAKTVSPEIYARPNNEVYICSQGDMTVPLPPPTESVAVSAQSCQEIIDAASSVSRELANGVVTARRACYLPTIEAGVTRDPLVGYTGLDGLLLATGHSCWGILNAPATGKVLSELIFDGQVKCMDVGNLDPRKVLGAWAA</sequence>
<feature type="non-terminal residue" evidence="3">
    <location>
        <position position="1"/>
    </location>
</feature>
<keyword evidence="1" id="KW-1133">Transmembrane helix</keyword>
<evidence type="ECO:0000256" key="1">
    <source>
        <dbReference type="SAM" id="Phobius"/>
    </source>
</evidence>
<dbReference type="OMA" id="ARRACYL"/>
<keyword evidence="1" id="KW-0472">Membrane</keyword>
<dbReference type="Gene3D" id="3.50.50.60">
    <property type="entry name" value="FAD/NAD(P)-binding domain"/>
    <property type="match status" value="2"/>
</dbReference>
<keyword evidence="4" id="KW-1185">Reference proteome</keyword>
<dbReference type="OrthoDB" id="498204at2759"/>
<comment type="caution">
    <text evidence="3">The sequence shown here is derived from an EMBL/GenBank/DDBJ whole genome shotgun (WGS) entry which is preliminary data.</text>
</comment>
<feature type="transmembrane region" description="Helical" evidence="1">
    <location>
        <begin position="12"/>
        <end position="35"/>
    </location>
</feature>
<evidence type="ECO:0000313" key="4">
    <source>
        <dbReference type="Proteomes" id="UP000258309"/>
    </source>
</evidence>
<dbReference type="STRING" id="5539.A0A3E2HLN2"/>
<organism evidence="3 4">
    <name type="scientific">Scytalidium lignicola</name>
    <name type="common">Hyphomycete</name>
    <dbReference type="NCBI Taxonomy" id="5539"/>
    <lineage>
        <taxon>Eukaryota</taxon>
        <taxon>Fungi</taxon>
        <taxon>Dikarya</taxon>
        <taxon>Ascomycota</taxon>
        <taxon>Pezizomycotina</taxon>
        <taxon>Leotiomycetes</taxon>
        <taxon>Leotiomycetes incertae sedis</taxon>
        <taxon>Scytalidium</taxon>
    </lineage>
</organism>
<dbReference type="Pfam" id="PF01266">
    <property type="entry name" value="DAO"/>
    <property type="match status" value="1"/>
</dbReference>
<name>A0A3E2HLN2_SCYLI</name>
<dbReference type="GO" id="GO:0005770">
    <property type="term" value="C:late endosome"/>
    <property type="evidence" value="ECO:0007669"/>
    <property type="project" value="TreeGrafter"/>
</dbReference>
<dbReference type="GO" id="GO:0005829">
    <property type="term" value="C:cytosol"/>
    <property type="evidence" value="ECO:0007669"/>
    <property type="project" value="GOC"/>
</dbReference>
<dbReference type="Proteomes" id="UP000258309">
    <property type="component" value="Unassembled WGS sequence"/>
</dbReference>
<dbReference type="Gene3D" id="3.30.9.10">
    <property type="entry name" value="D-Amino Acid Oxidase, subunit A, domain 2"/>
    <property type="match status" value="1"/>
</dbReference>
<reference evidence="3 4" key="1">
    <citation type="submission" date="2018-05" db="EMBL/GenBank/DDBJ databases">
        <title>Draft genome sequence of Scytalidium lignicola DSM 105466, a ubiquitous saprotrophic fungus.</title>
        <authorList>
            <person name="Buettner E."/>
            <person name="Gebauer A.M."/>
            <person name="Hofrichter M."/>
            <person name="Liers C."/>
            <person name="Kellner H."/>
        </authorList>
    </citation>
    <scope>NUCLEOTIDE SEQUENCE [LARGE SCALE GENOMIC DNA]</scope>
    <source>
        <strain evidence="3 4">DSM 105466</strain>
    </source>
</reference>
<dbReference type="InterPro" id="IPR036188">
    <property type="entry name" value="FAD/NAD-bd_sf"/>
</dbReference>
<dbReference type="GO" id="GO:0042147">
    <property type="term" value="P:retrograde transport, endosome to Golgi"/>
    <property type="evidence" value="ECO:0007669"/>
    <property type="project" value="TreeGrafter"/>
</dbReference>
<dbReference type="SUPFAM" id="SSF51905">
    <property type="entry name" value="FAD/NAD(P)-binding domain"/>
    <property type="match status" value="1"/>
</dbReference>
<dbReference type="PANTHER" id="PTHR13847:SF150">
    <property type="entry name" value="OXIDOREDUCTASE TDA3-RELATED"/>
    <property type="match status" value="1"/>
</dbReference>
<feature type="domain" description="FAD dependent oxidoreductase" evidence="2">
    <location>
        <begin position="22"/>
        <end position="454"/>
    </location>
</feature>
<evidence type="ECO:0000259" key="2">
    <source>
        <dbReference type="Pfam" id="PF01266"/>
    </source>
</evidence>